<evidence type="ECO:0000313" key="3">
    <source>
        <dbReference type="Proteomes" id="UP001066276"/>
    </source>
</evidence>
<reference evidence="2" key="1">
    <citation type="journal article" date="2022" name="bioRxiv">
        <title>Sequencing and chromosome-scale assembly of the giantPleurodeles waltlgenome.</title>
        <authorList>
            <person name="Brown T."/>
            <person name="Elewa A."/>
            <person name="Iarovenko S."/>
            <person name="Subramanian E."/>
            <person name="Araus A.J."/>
            <person name="Petzold A."/>
            <person name="Susuki M."/>
            <person name="Suzuki K.-i.T."/>
            <person name="Hayashi T."/>
            <person name="Toyoda A."/>
            <person name="Oliveira C."/>
            <person name="Osipova E."/>
            <person name="Leigh N.D."/>
            <person name="Simon A."/>
            <person name="Yun M.H."/>
        </authorList>
    </citation>
    <scope>NUCLEOTIDE SEQUENCE</scope>
    <source>
        <strain evidence="2">20211129_DDA</strain>
        <tissue evidence="2">Liver</tissue>
    </source>
</reference>
<feature type="compositionally biased region" description="Basic and acidic residues" evidence="1">
    <location>
        <begin position="38"/>
        <end position="59"/>
    </location>
</feature>
<gene>
    <name evidence="2" type="ORF">NDU88_005440</name>
</gene>
<dbReference type="Proteomes" id="UP001066276">
    <property type="component" value="Chromosome 2_1"/>
</dbReference>
<accession>A0AAV7VJ22</accession>
<evidence type="ECO:0000313" key="2">
    <source>
        <dbReference type="EMBL" id="KAJ1201634.1"/>
    </source>
</evidence>
<name>A0AAV7VJ22_PLEWA</name>
<feature type="compositionally biased region" description="Basic residues" evidence="1">
    <location>
        <begin position="24"/>
        <end position="35"/>
    </location>
</feature>
<evidence type="ECO:0000256" key="1">
    <source>
        <dbReference type="SAM" id="MobiDB-lite"/>
    </source>
</evidence>
<keyword evidence="3" id="KW-1185">Reference proteome</keyword>
<proteinExistence type="predicted"/>
<dbReference type="EMBL" id="JANPWB010000003">
    <property type="protein sequence ID" value="KAJ1201634.1"/>
    <property type="molecule type" value="Genomic_DNA"/>
</dbReference>
<comment type="caution">
    <text evidence="2">The sequence shown here is derived from an EMBL/GenBank/DDBJ whole genome shotgun (WGS) entry which is preliminary data.</text>
</comment>
<feature type="region of interest" description="Disordered" evidence="1">
    <location>
        <begin position="1"/>
        <end position="69"/>
    </location>
</feature>
<dbReference type="AlphaFoldDB" id="A0AAV7VJ22"/>
<protein>
    <submittedName>
        <fullName evidence="2">Uncharacterized protein</fullName>
    </submittedName>
</protein>
<organism evidence="2 3">
    <name type="scientific">Pleurodeles waltl</name>
    <name type="common">Iberian ribbed newt</name>
    <dbReference type="NCBI Taxonomy" id="8319"/>
    <lineage>
        <taxon>Eukaryota</taxon>
        <taxon>Metazoa</taxon>
        <taxon>Chordata</taxon>
        <taxon>Craniata</taxon>
        <taxon>Vertebrata</taxon>
        <taxon>Euteleostomi</taxon>
        <taxon>Amphibia</taxon>
        <taxon>Batrachia</taxon>
        <taxon>Caudata</taxon>
        <taxon>Salamandroidea</taxon>
        <taxon>Salamandridae</taxon>
        <taxon>Pleurodelinae</taxon>
        <taxon>Pleurodeles</taxon>
    </lineage>
</organism>
<sequence>MDRGRHNCAPGGWKRGSRANVSMPRRKKRKRKQPGRRSAYEEGSRDTRGDHRRPEKQEVKGTAYEIEGT</sequence>